<evidence type="ECO:0000256" key="1">
    <source>
        <dbReference type="SAM" id="MobiDB-lite"/>
    </source>
</evidence>
<feature type="region of interest" description="Disordered" evidence="1">
    <location>
        <begin position="106"/>
        <end position="156"/>
    </location>
</feature>
<sequence>MGIIPFPVCRVGVSSERRKKLDALARALREARDGGADAARLLRDLFSARVEFNEIAGLDLGGRDGVLDSLRKAGSDGQRRAAKRLINAWNRNRIVVDGRAVEERLRRATTKRKAAGGARRRGGEEEEEEWRDDAPDDDDEDDVAVFPGGEEAEWSE</sequence>
<dbReference type="EMBL" id="JBBJCI010000214">
    <property type="protein sequence ID" value="KAK7240385.1"/>
    <property type="molecule type" value="Genomic_DNA"/>
</dbReference>
<name>A0ABR1FWJ1_AURAN</name>
<proteinExistence type="predicted"/>
<protein>
    <recommendedName>
        <fullName evidence="4">TFIIS N-terminal domain-containing protein</fullName>
    </recommendedName>
</protein>
<keyword evidence="3" id="KW-1185">Reference proteome</keyword>
<dbReference type="Proteomes" id="UP001363151">
    <property type="component" value="Unassembled WGS sequence"/>
</dbReference>
<accession>A0ABR1FWJ1</accession>
<organism evidence="2 3">
    <name type="scientific">Aureococcus anophagefferens</name>
    <name type="common">Harmful bloom alga</name>
    <dbReference type="NCBI Taxonomy" id="44056"/>
    <lineage>
        <taxon>Eukaryota</taxon>
        <taxon>Sar</taxon>
        <taxon>Stramenopiles</taxon>
        <taxon>Ochrophyta</taxon>
        <taxon>Pelagophyceae</taxon>
        <taxon>Pelagomonadales</taxon>
        <taxon>Pelagomonadaceae</taxon>
        <taxon>Aureococcus</taxon>
    </lineage>
</organism>
<evidence type="ECO:0008006" key="4">
    <source>
        <dbReference type="Google" id="ProtNLM"/>
    </source>
</evidence>
<feature type="compositionally biased region" description="Acidic residues" evidence="1">
    <location>
        <begin position="124"/>
        <end position="143"/>
    </location>
</feature>
<comment type="caution">
    <text evidence="2">The sequence shown here is derived from an EMBL/GenBank/DDBJ whole genome shotgun (WGS) entry which is preliminary data.</text>
</comment>
<evidence type="ECO:0000313" key="3">
    <source>
        <dbReference type="Proteomes" id="UP001363151"/>
    </source>
</evidence>
<evidence type="ECO:0000313" key="2">
    <source>
        <dbReference type="EMBL" id="KAK7240385.1"/>
    </source>
</evidence>
<feature type="compositionally biased region" description="Basic residues" evidence="1">
    <location>
        <begin position="107"/>
        <end position="120"/>
    </location>
</feature>
<gene>
    <name evidence="2" type="ORF">SO694_00115081</name>
</gene>
<reference evidence="2 3" key="1">
    <citation type="submission" date="2024-03" db="EMBL/GenBank/DDBJ databases">
        <title>Aureococcus anophagefferens CCMP1851 and Kratosvirus quantuckense: Draft genome of a second virus-susceptible host strain in the model system.</title>
        <authorList>
            <person name="Chase E."/>
            <person name="Truchon A.R."/>
            <person name="Schepens W."/>
            <person name="Wilhelm S.W."/>
        </authorList>
    </citation>
    <scope>NUCLEOTIDE SEQUENCE [LARGE SCALE GENOMIC DNA]</scope>
    <source>
        <strain evidence="2 3">CCMP1851</strain>
    </source>
</reference>